<gene>
    <name evidence="1" type="ORF">BABINDRAFT_161830</name>
</gene>
<sequence>MNNIRYIHGCYGSGGMSIPDITMKRNMQNSTKAFWKKVPIWRLWPARIRSLGF</sequence>
<dbReference type="AlphaFoldDB" id="A0A1E3QP50"/>
<dbReference type="GeneID" id="30146884"/>
<evidence type="ECO:0000313" key="2">
    <source>
        <dbReference type="Proteomes" id="UP000094336"/>
    </source>
</evidence>
<keyword evidence="2" id="KW-1185">Reference proteome</keyword>
<reference evidence="2" key="1">
    <citation type="submission" date="2016-05" db="EMBL/GenBank/DDBJ databases">
        <title>Comparative genomics of biotechnologically important yeasts.</title>
        <authorList>
            <consortium name="DOE Joint Genome Institute"/>
            <person name="Riley R."/>
            <person name="Haridas S."/>
            <person name="Wolfe K.H."/>
            <person name="Lopes M.R."/>
            <person name="Hittinger C.T."/>
            <person name="Goker M."/>
            <person name="Salamov A."/>
            <person name="Wisecaver J."/>
            <person name="Long T.M."/>
            <person name="Aerts A.L."/>
            <person name="Barry K."/>
            <person name="Choi C."/>
            <person name="Clum A."/>
            <person name="Coughlan A.Y."/>
            <person name="Deshpande S."/>
            <person name="Douglass A.P."/>
            <person name="Hanson S.J."/>
            <person name="Klenk H.-P."/>
            <person name="Labutti K."/>
            <person name="Lapidus A."/>
            <person name="Lindquist E."/>
            <person name="Lipzen A."/>
            <person name="Meier-Kolthoff J.P."/>
            <person name="Ohm R.A."/>
            <person name="Otillar R.P."/>
            <person name="Pangilinan J."/>
            <person name="Peng Y."/>
            <person name="Rokas A."/>
            <person name="Rosa C.A."/>
            <person name="Scheuner C."/>
            <person name="Sibirny A.A."/>
            <person name="Slot J.C."/>
            <person name="Stielow J.B."/>
            <person name="Sun H."/>
            <person name="Kurtzman C.P."/>
            <person name="Blackwell M."/>
            <person name="Grigoriev I.V."/>
            <person name="Jeffries T.W."/>
        </authorList>
    </citation>
    <scope>NUCLEOTIDE SEQUENCE [LARGE SCALE GENOMIC DNA]</scope>
    <source>
        <strain evidence="2">NRRL Y-12698</strain>
    </source>
</reference>
<accession>A0A1E3QP50</accession>
<dbReference type="Proteomes" id="UP000094336">
    <property type="component" value="Unassembled WGS sequence"/>
</dbReference>
<proteinExistence type="predicted"/>
<dbReference type="EMBL" id="KV454432">
    <property type="protein sequence ID" value="ODQ79430.1"/>
    <property type="molecule type" value="Genomic_DNA"/>
</dbReference>
<evidence type="ECO:0000313" key="1">
    <source>
        <dbReference type="EMBL" id="ODQ79430.1"/>
    </source>
</evidence>
<organism evidence="1 2">
    <name type="scientific">Babjeviella inositovora NRRL Y-12698</name>
    <dbReference type="NCBI Taxonomy" id="984486"/>
    <lineage>
        <taxon>Eukaryota</taxon>
        <taxon>Fungi</taxon>
        <taxon>Dikarya</taxon>
        <taxon>Ascomycota</taxon>
        <taxon>Saccharomycotina</taxon>
        <taxon>Pichiomycetes</taxon>
        <taxon>Serinales incertae sedis</taxon>
        <taxon>Babjeviella</taxon>
    </lineage>
</organism>
<name>A0A1E3QP50_9ASCO</name>
<protein>
    <submittedName>
        <fullName evidence="1">Uncharacterized protein</fullName>
    </submittedName>
</protein>
<dbReference type="RefSeq" id="XP_018984758.1">
    <property type="nucleotide sequence ID" value="XM_019129031.1"/>
</dbReference>